<accession>A0A8H6HNC1</accession>
<name>A0A8H6HNC1_9AGAR</name>
<dbReference type="Proteomes" id="UP000521943">
    <property type="component" value="Unassembled WGS sequence"/>
</dbReference>
<reference evidence="1 2" key="1">
    <citation type="submission" date="2020-07" db="EMBL/GenBank/DDBJ databases">
        <title>Comparative genomics of pyrophilous fungi reveals a link between fire events and developmental genes.</title>
        <authorList>
            <consortium name="DOE Joint Genome Institute"/>
            <person name="Steindorff A.S."/>
            <person name="Carver A."/>
            <person name="Calhoun S."/>
            <person name="Stillman K."/>
            <person name="Liu H."/>
            <person name="Lipzen A."/>
            <person name="Pangilinan J."/>
            <person name="Labutti K."/>
            <person name="Bruns T.D."/>
            <person name="Grigoriev I.V."/>
        </authorList>
    </citation>
    <scope>NUCLEOTIDE SEQUENCE [LARGE SCALE GENOMIC DNA]</scope>
    <source>
        <strain evidence="1 2">CBS 144469</strain>
    </source>
</reference>
<keyword evidence="2" id="KW-1185">Reference proteome</keyword>
<dbReference type="AlphaFoldDB" id="A0A8H6HNC1"/>
<protein>
    <submittedName>
        <fullName evidence="1">Uncharacterized protein</fullName>
    </submittedName>
</protein>
<evidence type="ECO:0000313" key="2">
    <source>
        <dbReference type="Proteomes" id="UP000521943"/>
    </source>
</evidence>
<organism evidence="1 2">
    <name type="scientific">Ephemerocybe angulata</name>
    <dbReference type="NCBI Taxonomy" id="980116"/>
    <lineage>
        <taxon>Eukaryota</taxon>
        <taxon>Fungi</taxon>
        <taxon>Dikarya</taxon>
        <taxon>Basidiomycota</taxon>
        <taxon>Agaricomycotina</taxon>
        <taxon>Agaricomycetes</taxon>
        <taxon>Agaricomycetidae</taxon>
        <taxon>Agaricales</taxon>
        <taxon>Agaricineae</taxon>
        <taxon>Psathyrellaceae</taxon>
        <taxon>Ephemerocybe</taxon>
    </lineage>
</organism>
<proteinExistence type="predicted"/>
<comment type="caution">
    <text evidence="1">The sequence shown here is derived from an EMBL/GenBank/DDBJ whole genome shotgun (WGS) entry which is preliminary data.</text>
</comment>
<evidence type="ECO:0000313" key="1">
    <source>
        <dbReference type="EMBL" id="KAF6749621.1"/>
    </source>
</evidence>
<gene>
    <name evidence="1" type="ORF">DFP72DRAFT_913109</name>
</gene>
<sequence length="397" mass="44544">MSCNRDLSQVPDDILECVFKEYVGGSGDLDPEPHPGPCQTPWEPSPYPISRREVAISFPSLSRSLAHITGLITWEYIVIKHPVHIQLLRSAPAHLRQVTRRLDVSMDLTGGEPYDAANLSALIEGLPNLRIVILNNKDDDAPFKTGRHIPFPVLRALKSRAGLQSLHVGGWLEYITPQDLSWMCEGLPHLQMLHIYRTGMVEQPEEHPLCRQAEPCPYRALRRLSFGPEFHRTNNLLLWWLGVYDVVPSIEELGISCAVTFVMSKPFFLRYANQIQSLTTPDGGDCCATLTVLVRLEILTLHLEGSWVRPHRDILPHSMPLLCTITLVAGKNNQSQSSVAFRRGISIEALFVKVLTLLLEGDYPCLSTVRILGEPVDDGVLVGQFKALFQARHVLLY</sequence>
<dbReference type="EMBL" id="JACGCI010000062">
    <property type="protein sequence ID" value="KAF6749621.1"/>
    <property type="molecule type" value="Genomic_DNA"/>
</dbReference>